<evidence type="ECO:0000313" key="2">
    <source>
        <dbReference type="EMBL" id="MBN3274940.1"/>
    </source>
</evidence>
<feature type="non-terminal residue" evidence="2">
    <location>
        <position position="1"/>
    </location>
</feature>
<dbReference type="PROSITE" id="PS50853">
    <property type="entry name" value="FN3"/>
    <property type="match status" value="2"/>
</dbReference>
<dbReference type="PANTHER" id="PTHR31594:SF11">
    <property type="entry name" value="NEOVERRUCOTOXIN SUBUNIT ALPHA-LIKE ISOFORM X1-RELATED"/>
    <property type="match status" value="1"/>
</dbReference>
<protein>
    <submittedName>
        <fullName evidence="2">STXB protein</fullName>
    </submittedName>
</protein>
<dbReference type="InterPro" id="IPR036116">
    <property type="entry name" value="FN3_sf"/>
</dbReference>
<evidence type="ECO:0000313" key="3">
    <source>
        <dbReference type="Proteomes" id="UP001166093"/>
    </source>
</evidence>
<gene>
    <name evidence="2" type="primary">Stxb_2</name>
    <name evidence="2" type="ORF">GTO93_0007965</name>
</gene>
<dbReference type="Pfam" id="PF21109">
    <property type="entry name" value="Stonustoxin_helical"/>
    <property type="match status" value="1"/>
</dbReference>
<dbReference type="SUPFAM" id="SSF49265">
    <property type="entry name" value="Fibronectin type III"/>
    <property type="match status" value="1"/>
</dbReference>
<feature type="domain" description="Fibronectin type-III" evidence="1">
    <location>
        <begin position="485"/>
        <end position="582"/>
    </location>
</feature>
<comment type="caution">
    <text evidence="2">The sequence shown here is derived from an EMBL/GenBank/DDBJ whole genome shotgun (WGS) entry which is preliminary data.</text>
</comment>
<dbReference type="Pfam" id="PF00041">
    <property type="entry name" value="fn3"/>
    <property type="match status" value="2"/>
</dbReference>
<dbReference type="Gene3D" id="2.60.40.10">
    <property type="entry name" value="Immunoglobulins"/>
    <property type="match status" value="2"/>
</dbReference>
<dbReference type="InterPro" id="IPR003961">
    <property type="entry name" value="FN3_dom"/>
</dbReference>
<organism evidence="2 3">
    <name type="scientific">Polyodon spathula</name>
    <name type="common">North American paddlefish</name>
    <name type="synonym">Squalus spathula</name>
    <dbReference type="NCBI Taxonomy" id="7913"/>
    <lineage>
        <taxon>Eukaryota</taxon>
        <taxon>Metazoa</taxon>
        <taxon>Chordata</taxon>
        <taxon>Craniata</taxon>
        <taxon>Vertebrata</taxon>
        <taxon>Euteleostomi</taxon>
        <taxon>Actinopterygii</taxon>
        <taxon>Chondrostei</taxon>
        <taxon>Acipenseriformes</taxon>
        <taxon>Polyodontidae</taxon>
        <taxon>Polyodon</taxon>
    </lineage>
</organism>
<feature type="domain" description="Fibronectin type-III" evidence="1">
    <location>
        <begin position="586"/>
        <end position="686"/>
    </location>
</feature>
<dbReference type="CDD" id="cd00063">
    <property type="entry name" value="FN3"/>
    <property type="match status" value="2"/>
</dbReference>
<feature type="non-terminal residue" evidence="2">
    <location>
        <position position="686"/>
    </location>
</feature>
<dbReference type="InterPro" id="IPR040581">
    <property type="entry name" value="Thioredoxin_11"/>
</dbReference>
<dbReference type="Proteomes" id="UP001166093">
    <property type="component" value="Unassembled WGS sequence"/>
</dbReference>
<accession>A0ABS2XKX7</accession>
<dbReference type="InterPro" id="IPR052090">
    <property type="entry name" value="Cytolytic_pore-forming_toxin"/>
</dbReference>
<dbReference type="InterPro" id="IPR013783">
    <property type="entry name" value="Ig-like_fold"/>
</dbReference>
<name>A0ABS2XKX7_POLSP</name>
<reference evidence="2" key="1">
    <citation type="journal article" date="2021" name="Cell">
        <title>Tracing the genetic footprints of vertebrate landing in non-teleost ray-finned fishes.</title>
        <authorList>
            <person name="Bi X."/>
            <person name="Wang K."/>
            <person name="Yang L."/>
            <person name="Pan H."/>
            <person name="Jiang H."/>
            <person name="Wei Q."/>
            <person name="Fang M."/>
            <person name="Yu H."/>
            <person name="Zhu C."/>
            <person name="Cai Y."/>
            <person name="He Y."/>
            <person name="Gan X."/>
            <person name="Zeng H."/>
            <person name="Yu D."/>
            <person name="Zhu Y."/>
            <person name="Jiang H."/>
            <person name="Qiu Q."/>
            <person name="Yang H."/>
            <person name="Zhang Y.E."/>
            <person name="Wang W."/>
            <person name="Zhu M."/>
            <person name="He S."/>
            <person name="Zhang G."/>
        </authorList>
    </citation>
    <scope>NUCLEOTIDE SEQUENCE</scope>
    <source>
        <strain evidence="2">Pddl_001</strain>
    </source>
</reference>
<dbReference type="EMBL" id="JAAWVQ010045862">
    <property type="protein sequence ID" value="MBN3274940.1"/>
    <property type="molecule type" value="Genomic_DNA"/>
</dbReference>
<dbReference type="PANTHER" id="PTHR31594">
    <property type="entry name" value="AIG1-TYPE G DOMAIN-CONTAINING PROTEIN"/>
    <property type="match status" value="1"/>
</dbReference>
<keyword evidence="3" id="KW-1185">Reference proteome</keyword>
<evidence type="ECO:0000259" key="1">
    <source>
        <dbReference type="PROSITE" id="PS50853"/>
    </source>
</evidence>
<dbReference type="SMART" id="SM00060">
    <property type="entry name" value="FN3"/>
    <property type="match status" value="2"/>
</dbReference>
<dbReference type="Pfam" id="PF18078">
    <property type="entry name" value="Thioredoxin_11"/>
    <property type="match status" value="1"/>
</dbReference>
<dbReference type="InterPro" id="IPR048997">
    <property type="entry name" value="Stonustoxin-like_helical"/>
</dbReference>
<sequence>LSGITLWDSKAVKNDLDVHQTPSSDFKIVTSDSLEEKSNLLDVNASLKASFLGGLIEVGGSAKYLKDDVSSTRQCRVTMKYRKTVLYEQLTMSQLGKITYPQVFDQQTATHVITGAQYGAQAFLLFDQMASTEEHKQEIEGNLEVMVKKIPQFSIEGRGELNLTDKEKKIVNQFSCTFHGDFDIKENPTTYEKAFDVYKTLPEQLGEHGEKAVPLKVWLYPLIQLDSKAAQLVREISVGLVSLVEKVLYLFKEVNMRAINMIGDSFVNQFEDLKYRLAEVQQKFLQYKTVFEKAVSRVLPAIRGGGEKEQALTDILQSHNASPFTNSKMHKWLDEKETEIKVLRLYTDELKDVPIMKSTGELNRVLFDPKIETVVCFAFTSLQYKEPYLSALTQCLESEEFRKMEKSSFLRAAEEEPQPWCTSPELSKKMRENLELFRGFSEVNKDQKQTRFVLASISDPSCPGASIRLYRQGKIMDPQFQCISKPQSPVVTDIQTNSVTLKLLPPQLGKSEWYRVEHRALKRAAETGTQQAWTATDTADTQKTWTLSGLQTATLYQVRYRAVRALLVSEASEATEIQTKPSPTTAPGKPSVEGGVGPFTLRLSWEKPAAVGEGLSVLHYRVEYRPNNVSSQWECQPTDSDETVCTLCNFAWYIAPYKSYKFRVYAIFTEGILSVASPETVFPPSF</sequence>
<proteinExistence type="predicted"/>